<dbReference type="EMBL" id="QEAQ01000116">
    <property type="protein sequence ID" value="TPX55300.1"/>
    <property type="molecule type" value="Genomic_DNA"/>
</dbReference>
<dbReference type="InterPro" id="IPR015915">
    <property type="entry name" value="Kelch-typ_b-propeller"/>
</dbReference>
<feature type="transmembrane region" description="Helical" evidence="1">
    <location>
        <begin position="189"/>
        <end position="216"/>
    </location>
</feature>
<dbReference type="SUPFAM" id="SSF117281">
    <property type="entry name" value="Kelch motif"/>
    <property type="match status" value="1"/>
</dbReference>
<feature type="transmembrane region" description="Helical" evidence="1">
    <location>
        <begin position="228"/>
        <end position="248"/>
    </location>
</feature>
<evidence type="ECO:0000256" key="1">
    <source>
        <dbReference type="SAM" id="Phobius"/>
    </source>
</evidence>
<proteinExistence type="predicted"/>
<evidence type="ECO:0000313" key="2">
    <source>
        <dbReference type="EMBL" id="TPX55300.1"/>
    </source>
</evidence>
<keyword evidence="3" id="KW-1185">Reference proteome</keyword>
<protein>
    <submittedName>
        <fullName evidence="2">Uncharacterized protein</fullName>
    </submittedName>
</protein>
<gene>
    <name evidence="2" type="ORF">PhCBS80983_g05438</name>
</gene>
<keyword evidence="1" id="KW-1133">Transmembrane helix</keyword>
<keyword evidence="1" id="KW-0812">Transmembrane</keyword>
<organism evidence="2 3">
    <name type="scientific">Powellomyces hirtus</name>
    <dbReference type="NCBI Taxonomy" id="109895"/>
    <lineage>
        <taxon>Eukaryota</taxon>
        <taxon>Fungi</taxon>
        <taxon>Fungi incertae sedis</taxon>
        <taxon>Chytridiomycota</taxon>
        <taxon>Chytridiomycota incertae sedis</taxon>
        <taxon>Chytridiomycetes</taxon>
        <taxon>Spizellomycetales</taxon>
        <taxon>Powellomycetaceae</taxon>
        <taxon>Powellomyces</taxon>
    </lineage>
</organism>
<reference evidence="2 3" key="1">
    <citation type="journal article" date="2019" name="Sci. Rep.">
        <title>Comparative genomics of chytrid fungi reveal insights into the obligate biotrophic and pathogenic lifestyle of Synchytrium endobioticum.</title>
        <authorList>
            <person name="van de Vossenberg B.T.L.H."/>
            <person name="Warris S."/>
            <person name="Nguyen H.D.T."/>
            <person name="van Gent-Pelzer M.P.E."/>
            <person name="Joly D.L."/>
            <person name="van de Geest H.C."/>
            <person name="Bonants P.J.M."/>
            <person name="Smith D.S."/>
            <person name="Levesque C.A."/>
            <person name="van der Lee T.A.J."/>
        </authorList>
    </citation>
    <scope>NUCLEOTIDE SEQUENCE [LARGE SCALE GENOMIC DNA]</scope>
    <source>
        <strain evidence="2 3">CBS 809.83</strain>
    </source>
</reference>
<accession>A0A507DWQ0</accession>
<dbReference type="AlphaFoldDB" id="A0A507DWQ0"/>
<dbReference type="Gene3D" id="2.120.10.80">
    <property type="entry name" value="Kelch-type beta propeller"/>
    <property type="match status" value="1"/>
</dbReference>
<dbReference type="Proteomes" id="UP000318582">
    <property type="component" value="Unassembled WGS sequence"/>
</dbReference>
<name>A0A507DWQ0_9FUNG</name>
<evidence type="ECO:0000313" key="3">
    <source>
        <dbReference type="Proteomes" id="UP000318582"/>
    </source>
</evidence>
<keyword evidence="1" id="KW-0472">Membrane</keyword>
<sequence>MALRQVQSWQFPLLPSKLSGRKLNKKATFIVINGTHIALFGGRQASGQTNTLHIYEIPTNRWIFVEPTERAPVLIASYSLAAGKWVDTESEKLPVGTNSLAAITSVQSQAVNACLAMELADTYLFEPVTKPLVFVYGGIQEGYGTTDAFYLSEPNIEVPPRYRMRAKKVSNYSAPQIPFSRRPIGSLNLALVTVLIALAAIGSVATVASMIGLVVYKRNPVVASASPTFEVLTTLGILLGNFSVFTHVNMGATNQSEPTENSSSRGVHFPGLAEPDRAIRAKWGQ</sequence>
<comment type="caution">
    <text evidence="2">The sequence shown here is derived from an EMBL/GenBank/DDBJ whole genome shotgun (WGS) entry which is preliminary data.</text>
</comment>